<protein>
    <submittedName>
        <fullName evidence="3">Uncharacterized protein</fullName>
    </submittedName>
</protein>
<name>A0A1G7F687_9GAMM</name>
<dbReference type="AlphaFoldDB" id="A0A1G7F687"/>
<evidence type="ECO:0000313" key="2">
    <source>
        <dbReference type="EMBL" id="MDX5991029.1"/>
    </source>
</evidence>
<dbReference type="EMBL" id="FNAE01000003">
    <property type="protein sequence ID" value="SDE71458.1"/>
    <property type="molecule type" value="Genomic_DNA"/>
</dbReference>
<keyword evidence="5" id="KW-1185">Reference proteome</keyword>
<dbReference type="EMBL" id="JAWXXP010000001">
    <property type="protein sequence ID" value="MDX5991029.1"/>
    <property type="molecule type" value="Genomic_DNA"/>
</dbReference>
<organism evidence="3 4">
    <name type="scientific">Ectopseudomonas alcaliphila</name>
    <dbReference type="NCBI Taxonomy" id="101564"/>
    <lineage>
        <taxon>Bacteria</taxon>
        <taxon>Pseudomonadati</taxon>
        <taxon>Pseudomonadota</taxon>
        <taxon>Gammaproteobacteria</taxon>
        <taxon>Pseudomonadales</taxon>
        <taxon>Pseudomonadaceae</taxon>
        <taxon>Ectopseudomonas</taxon>
    </lineage>
</organism>
<reference evidence="2 5" key="2">
    <citation type="submission" date="2023-11" db="EMBL/GenBank/DDBJ databases">
        <title>MicrobeMod: A computational toolkit for identifying prokaryotic methylation and restriction-modification with nanopore sequencing.</title>
        <authorList>
            <person name="Crits-Christoph A."/>
            <person name="Kang S.C."/>
            <person name="Lee H."/>
            <person name="Ostrov N."/>
        </authorList>
    </citation>
    <scope>NUCLEOTIDE SEQUENCE [LARGE SCALE GENOMIC DNA]</scope>
    <source>
        <strain evidence="2 5">ATCC BAA-571</strain>
    </source>
</reference>
<feature type="transmembrane region" description="Helical" evidence="1">
    <location>
        <begin position="28"/>
        <end position="47"/>
    </location>
</feature>
<sequence length="105" mass="11571">MQRPEFTDEERALILAVASGSDSQFERILGHLPWIAPGIAFIAYGALSGQLHAVTIGALSVLLYQFWGLVQELRYSALYTAIFRKIARQLGEPAATTAQDPPELR</sequence>
<evidence type="ECO:0000313" key="5">
    <source>
        <dbReference type="Proteomes" id="UP001278050"/>
    </source>
</evidence>
<reference evidence="3 4" key="1">
    <citation type="submission" date="2016-10" db="EMBL/GenBank/DDBJ databases">
        <authorList>
            <person name="de Groot N.N."/>
        </authorList>
    </citation>
    <scope>NUCLEOTIDE SEQUENCE [LARGE SCALE GENOMIC DNA]</scope>
    <source>
        <strain evidence="3 4">JCM 10630</strain>
    </source>
</reference>
<evidence type="ECO:0000256" key="1">
    <source>
        <dbReference type="SAM" id="Phobius"/>
    </source>
</evidence>
<gene>
    <name evidence="3" type="ORF">SAMN05216575_103531</name>
    <name evidence="2" type="ORF">SIM71_03060</name>
</gene>
<dbReference type="Proteomes" id="UP001278050">
    <property type="component" value="Unassembled WGS sequence"/>
</dbReference>
<evidence type="ECO:0000313" key="4">
    <source>
        <dbReference type="Proteomes" id="UP000182413"/>
    </source>
</evidence>
<proteinExistence type="predicted"/>
<evidence type="ECO:0000313" key="3">
    <source>
        <dbReference type="EMBL" id="SDE71458.1"/>
    </source>
</evidence>
<keyword evidence="1" id="KW-0472">Membrane</keyword>
<dbReference type="RefSeq" id="WP_074678839.1">
    <property type="nucleotide sequence ID" value="NZ_CBCSET010000001.1"/>
</dbReference>
<dbReference type="Proteomes" id="UP000182413">
    <property type="component" value="Unassembled WGS sequence"/>
</dbReference>
<accession>A0A1G7F687</accession>
<keyword evidence="1" id="KW-1133">Transmembrane helix</keyword>
<keyword evidence="1" id="KW-0812">Transmembrane</keyword>
<feature type="transmembrane region" description="Helical" evidence="1">
    <location>
        <begin position="53"/>
        <end position="70"/>
    </location>
</feature>